<evidence type="ECO:0000313" key="2">
    <source>
        <dbReference type="Proteomes" id="UP000308652"/>
    </source>
</evidence>
<organism evidence="1 2">
    <name type="scientific">Crucibulum laeve</name>
    <dbReference type="NCBI Taxonomy" id="68775"/>
    <lineage>
        <taxon>Eukaryota</taxon>
        <taxon>Fungi</taxon>
        <taxon>Dikarya</taxon>
        <taxon>Basidiomycota</taxon>
        <taxon>Agaricomycotina</taxon>
        <taxon>Agaricomycetes</taxon>
        <taxon>Agaricomycetidae</taxon>
        <taxon>Agaricales</taxon>
        <taxon>Agaricineae</taxon>
        <taxon>Nidulariaceae</taxon>
        <taxon>Crucibulum</taxon>
    </lineage>
</organism>
<keyword evidence="2" id="KW-1185">Reference proteome</keyword>
<reference evidence="1 2" key="1">
    <citation type="journal article" date="2019" name="Nat. Ecol. Evol.">
        <title>Megaphylogeny resolves global patterns of mushroom evolution.</title>
        <authorList>
            <person name="Varga T."/>
            <person name="Krizsan K."/>
            <person name="Foldi C."/>
            <person name="Dima B."/>
            <person name="Sanchez-Garcia M."/>
            <person name="Sanchez-Ramirez S."/>
            <person name="Szollosi G.J."/>
            <person name="Szarkandi J.G."/>
            <person name="Papp V."/>
            <person name="Albert L."/>
            <person name="Andreopoulos W."/>
            <person name="Angelini C."/>
            <person name="Antonin V."/>
            <person name="Barry K.W."/>
            <person name="Bougher N.L."/>
            <person name="Buchanan P."/>
            <person name="Buyck B."/>
            <person name="Bense V."/>
            <person name="Catcheside P."/>
            <person name="Chovatia M."/>
            <person name="Cooper J."/>
            <person name="Damon W."/>
            <person name="Desjardin D."/>
            <person name="Finy P."/>
            <person name="Geml J."/>
            <person name="Haridas S."/>
            <person name="Hughes K."/>
            <person name="Justo A."/>
            <person name="Karasinski D."/>
            <person name="Kautmanova I."/>
            <person name="Kiss B."/>
            <person name="Kocsube S."/>
            <person name="Kotiranta H."/>
            <person name="LaButti K.M."/>
            <person name="Lechner B.E."/>
            <person name="Liimatainen K."/>
            <person name="Lipzen A."/>
            <person name="Lukacs Z."/>
            <person name="Mihaltcheva S."/>
            <person name="Morgado L.N."/>
            <person name="Niskanen T."/>
            <person name="Noordeloos M.E."/>
            <person name="Ohm R.A."/>
            <person name="Ortiz-Santana B."/>
            <person name="Ovrebo C."/>
            <person name="Racz N."/>
            <person name="Riley R."/>
            <person name="Savchenko A."/>
            <person name="Shiryaev A."/>
            <person name="Soop K."/>
            <person name="Spirin V."/>
            <person name="Szebenyi C."/>
            <person name="Tomsovsky M."/>
            <person name="Tulloss R.E."/>
            <person name="Uehling J."/>
            <person name="Grigoriev I.V."/>
            <person name="Vagvolgyi C."/>
            <person name="Papp T."/>
            <person name="Martin F.M."/>
            <person name="Miettinen O."/>
            <person name="Hibbett D.S."/>
            <person name="Nagy L.G."/>
        </authorList>
    </citation>
    <scope>NUCLEOTIDE SEQUENCE [LARGE SCALE GENOMIC DNA]</scope>
    <source>
        <strain evidence="1 2">CBS 166.37</strain>
    </source>
</reference>
<dbReference type="OrthoDB" id="439046at2759"/>
<protein>
    <submittedName>
        <fullName evidence="1">Uncharacterized protein</fullName>
    </submittedName>
</protein>
<dbReference type="Proteomes" id="UP000308652">
    <property type="component" value="Unassembled WGS sequence"/>
</dbReference>
<evidence type="ECO:0000313" key="1">
    <source>
        <dbReference type="EMBL" id="TFK31903.1"/>
    </source>
</evidence>
<sequence length="231" mass="26845">MIYESQALKEIPDAISPEDHERLSLAALLSQQDKVLLYEEMIERYPDVEVLPFLLVRFAEILSSLRSRSLAVDLFRKARSILFSMGIIDKELDGHLQTFAAEPWKKTREHRFPTNLPYPPDGFQELKNQWQALTADVSTGTSFIDAYMRKLAIETNHVESVFLLTEEVRLLVGVIRDQTLQLLFLPVIATRYTARYLKRNHQLSSRQLVTRPCHDQEHLERYIGCLYCPPE</sequence>
<dbReference type="EMBL" id="ML213697">
    <property type="protein sequence ID" value="TFK31903.1"/>
    <property type="molecule type" value="Genomic_DNA"/>
</dbReference>
<dbReference type="AlphaFoldDB" id="A0A5C3LI86"/>
<proteinExistence type="predicted"/>
<dbReference type="STRING" id="68775.A0A5C3LI86"/>
<accession>A0A5C3LI86</accession>
<name>A0A5C3LI86_9AGAR</name>
<gene>
    <name evidence="1" type="ORF">BDQ12DRAFT_68582</name>
</gene>